<dbReference type="InterPro" id="IPR024079">
    <property type="entry name" value="MetalloPept_cat_dom_sf"/>
</dbReference>
<evidence type="ECO:0000256" key="8">
    <source>
        <dbReference type="SAM" id="MobiDB-lite"/>
    </source>
</evidence>
<organism evidence="11 12">
    <name type="scientific">Arsenicicoccus bolidensis</name>
    <dbReference type="NCBI Taxonomy" id="229480"/>
    <lineage>
        <taxon>Bacteria</taxon>
        <taxon>Bacillati</taxon>
        <taxon>Actinomycetota</taxon>
        <taxon>Actinomycetes</taxon>
        <taxon>Micrococcales</taxon>
        <taxon>Intrasporangiaceae</taxon>
        <taxon>Arsenicicoccus</taxon>
    </lineage>
</organism>
<dbReference type="Pfam" id="PF05649">
    <property type="entry name" value="Peptidase_M13_N"/>
    <property type="match status" value="1"/>
</dbReference>
<dbReference type="Proteomes" id="UP001521931">
    <property type="component" value="Unassembled WGS sequence"/>
</dbReference>
<keyword evidence="4" id="KW-0479">Metal-binding</keyword>
<sequence>MARQLRELVRDADPASSSPEERAVARLYAAATDRETRDRLGSDPLQDELAAVTATRSIDELLRVLGERRREGVPGLCEVYLLPDATDPTTWSIHLFQGGLTLPVPPLYARLEGEVRSAATVLVAACGLPPDVGQRAIDLELAIAQVSWDRPDGDDDEALTNPMSWDDLRDLAGVDVLPLMRGLGCADPERLPLNVCQPKFWAGVGRLLRERSLEDWQAWAQWRIVDARAPLLSAAIGARHHELHGRALSGQAEQAPPWRRAVEIVQQHLGMPLARLWVERTLDPSARDRTLGLAERVRSSYRLVLQGCSWLSDGARERAVAKVDAVVLNIGWPREWPSLGDLDLPDGDLVGAVRAAARREQDRTWDKATRPVDREEWGPPPTTVNCFYNPMLNQLTVEGASLAAPSAFADPAVLLGRYGSIIGHELGHALDSRGSQRDELGRVRDWWSAGDRAAFEERVARVVTDVDGRHPRGIEDAVVDGRLVGFEVVAELVGYQIAWDTYASMTTADERATPVDGFTGAQRFFLAKAYGRRGIDRPETARARLHGDVHPPFEVFANLARHLDAFHEAFATRPGDGMWLDPEDRVRVY</sequence>
<accession>A0ABS9Q602</accession>
<evidence type="ECO:0000256" key="2">
    <source>
        <dbReference type="ARBA" id="ARBA00007357"/>
    </source>
</evidence>
<evidence type="ECO:0000256" key="1">
    <source>
        <dbReference type="ARBA" id="ARBA00001947"/>
    </source>
</evidence>
<feature type="domain" description="Peptidase M13 C-terminal" evidence="9">
    <location>
        <begin position="385"/>
        <end position="586"/>
    </location>
</feature>
<dbReference type="Pfam" id="PF01431">
    <property type="entry name" value="Peptidase_M13"/>
    <property type="match status" value="1"/>
</dbReference>
<dbReference type="EMBL" id="JAKRCV010000066">
    <property type="protein sequence ID" value="MCG7323260.1"/>
    <property type="molecule type" value="Genomic_DNA"/>
</dbReference>
<evidence type="ECO:0000259" key="9">
    <source>
        <dbReference type="Pfam" id="PF01431"/>
    </source>
</evidence>
<dbReference type="PANTHER" id="PTHR11733:SF167">
    <property type="entry name" value="FI17812P1-RELATED"/>
    <property type="match status" value="1"/>
</dbReference>
<reference evidence="11 12" key="1">
    <citation type="submission" date="2022-02" db="EMBL/GenBank/DDBJ databases">
        <title>Uncovering new skin microbiome diversity through culturing and metagenomics.</title>
        <authorList>
            <person name="Conlan S."/>
            <person name="Deming C."/>
            <person name="Nisc Comparative Sequencing Program N."/>
            <person name="Segre J.A."/>
        </authorList>
    </citation>
    <scope>NUCLEOTIDE SEQUENCE [LARGE SCALE GENOMIC DNA]</scope>
    <source>
        <strain evidence="11 12">ACRQZ</strain>
    </source>
</reference>
<proteinExistence type="inferred from homology"/>
<dbReference type="SUPFAM" id="SSF55486">
    <property type="entry name" value="Metalloproteases ('zincins'), catalytic domain"/>
    <property type="match status" value="1"/>
</dbReference>
<name>A0ABS9Q602_9MICO</name>
<dbReference type="InterPro" id="IPR008753">
    <property type="entry name" value="Peptidase_M13_N"/>
</dbReference>
<comment type="similarity">
    <text evidence="2">Belongs to the peptidase M13 family.</text>
</comment>
<dbReference type="Gene3D" id="1.10.1380.10">
    <property type="entry name" value="Neutral endopeptidase , domain2"/>
    <property type="match status" value="1"/>
</dbReference>
<dbReference type="InterPro" id="IPR000718">
    <property type="entry name" value="Peptidase_M13"/>
</dbReference>
<dbReference type="PANTHER" id="PTHR11733">
    <property type="entry name" value="ZINC METALLOPROTEASE FAMILY M13 NEPRILYSIN-RELATED"/>
    <property type="match status" value="1"/>
</dbReference>
<protein>
    <submittedName>
        <fullName evidence="11">M13 family metallopeptidase</fullName>
    </submittedName>
</protein>
<dbReference type="Gene3D" id="3.40.390.10">
    <property type="entry name" value="Collagenase (Catalytic Domain)"/>
    <property type="match status" value="1"/>
</dbReference>
<keyword evidence="6" id="KW-0862">Zinc</keyword>
<evidence type="ECO:0000259" key="10">
    <source>
        <dbReference type="Pfam" id="PF05649"/>
    </source>
</evidence>
<gene>
    <name evidence="11" type="ORF">MHL29_15360</name>
</gene>
<evidence type="ECO:0000256" key="4">
    <source>
        <dbReference type="ARBA" id="ARBA00022723"/>
    </source>
</evidence>
<feature type="domain" description="Peptidase M13 N-terminal" evidence="10">
    <location>
        <begin position="3"/>
        <end position="333"/>
    </location>
</feature>
<dbReference type="InterPro" id="IPR018497">
    <property type="entry name" value="Peptidase_M13_C"/>
</dbReference>
<evidence type="ECO:0000313" key="12">
    <source>
        <dbReference type="Proteomes" id="UP001521931"/>
    </source>
</evidence>
<evidence type="ECO:0000256" key="7">
    <source>
        <dbReference type="ARBA" id="ARBA00023049"/>
    </source>
</evidence>
<keyword evidence="7" id="KW-0482">Metalloprotease</keyword>
<keyword evidence="3" id="KW-0645">Protease</keyword>
<dbReference type="PROSITE" id="PS51885">
    <property type="entry name" value="NEPRILYSIN"/>
    <property type="match status" value="1"/>
</dbReference>
<evidence type="ECO:0000256" key="3">
    <source>
        <dbReference type="ARBA" id="ARBA00022670"/>
    </source>
</evidence>
<dbReference type="InterPro" id="IPR042089">
    <property type="entry name" value="Peptidase_M13_dom_2"/>
</dbReference>
<evidence type="ECO:0000256" key="6">
    <source>
        <dbReference type="ARBA" id="ARBA00022833"/>
    </source>
</evidence>
<feature type="region of interest" description="Disordered" evidence="8">
    <location>
        <begin position="1"/>
        <end position="22"/>
    </location>
</feature>
<comment type="cofactor">
    <cofactor evidence="1">
        <name>Zn(2+)</name>
        <dbReference type="ChEBI" id="CHEBI:29105"/>
    </cofactor>
</comment>
<evidence type="ECO:0000313" key="11">
    <source>
        <dbReference type="EMBL" id="MCG7323260.1"/>
    </source>
</evidence>
<dbReference type="CDD" id="cd08662">
    <property type="entry name" value="M13"/>
    <property type="match status" value="1"/>
</dbReference>
<keyword evidence="12" id="KW-1185">Reference proteome</keyword>
<comment type="caution">
    <text evidence="11">The sequence shown here is derived from an EMBL/GenBank/DDBJ whole genome shotgun (WGS) entry which is preliminary data.</text>
</comment>
<keyword evidence="5" id="KW-0378">Hydrolase</keyword>
<evidence type="ECO:0000256" key="5">
    <source>
        <dbReference type="ARBA" id="ARBA00022801"/>
    </source>
</evidence>